<protein>
    <recommendedName>
        <fullName evidence="2">Copper homeostasis protein cutC homolog</fullName>
    </recommendedName>
</protein>
<evidence type="ECO:0000256" key="1">
    <source>
        <dbReference type="ARBA" id="ARBA00007768"/>
    </source>
</evidence>
<dbReference type="InterPro" id="IPR005627">
    <property type="entry name" value="CutC-like"/>
</dbReference>
<evidence type="ECO:0000256" key="2">
    <source>
        <dbReference type="ARBA" id="ARBA00019014"/>
    </source>
</evidence>
<evidence type="ECO:0000313" key="3">
    <source>
        <dbReference type="EMBL" id="KAF2195251.1"/>
    </source>
</evidence>
<dbReference type="InterPro" id="IPR036822">
    <property type="entry name" value="CutC-like_dom_sf"/>
</dbReference>
<dbReference type="Gene3D" id="3.20.20.380">
    <property type="entry name" value="Copper homeostasis (CutC) domain"/>
    <property type="match status" value="1"/>
</dbReference>
<keyword evidence="4" id="KW-1185">Reference proteome</keyword>
<gene>
    <name evidence="3" type="ORF">K469DRAFT_545338</name>
</gene>
<dbReference type="HAMAP" id="MF_00795">
    <property type="entry name" value="CutC"/>
    <property type="match status" value="1"/>
</dbReference>
<name>A0A6A6EVE2_9PEZI</name>
<proteinExistence type="inferred from homology"/>
<dbReference type="Pfam" id="PF03932">
    <property type="entry name" value="CutC"/>
    <property type="match status" value="1"/>
</dbReference>
<dbReference type="OrthoDB" id="7392499at2759"/>
<evidence type="ECO:0000313" key="4">
    <source>
        <dbReference type="Proteomes" id="UP000800200"/>
    </source>
</evidence>
<dbReference type="PANTHER" id="PTHR12598:SF0">
    <property type="entry name" value="COPPER HOMEOSTASIS PROTEIN CUTC HOMOLOG"/>
    <property type="match status" value="1"/>
</dbReference>
<accession>A0A6A6EVE2</accession>
<reference evidence="3" key="1">
    <citation type="journal article" date="2020" name="Stud. Mycol.">
        <title>101 Dothideomycetes genomes: a test case for predicting lifestyles and emergence of pathogens.</title>
        <authorList>
            <person name="Haridas S."/>
            <person name="Albert R."/>
            <person name="Binder M."/>
            <person name="Bloem J."/>
            <person name="Labutti K."/>
            <person name="Salamov A."/>
            <person name="Andreopoulos B."/>
            <person name="Baker S."/>
            <person name="Barry K."/>
            <person name="Bills G."/>
            <person name="Bluhm B."/>
            <person name="Cannon C."/>
            <person name="Castanera R."/>
            <person name="Culley D."/>
            <person name="Daum C."/>
            <person name="Ezra D."/>
            <person name="Gonzalez J."/>
            <person name="Henrissat B."/>
            <person name="Kuo A."/>
            <person name="Liang C."/>
            <person name="Lipzen A."/>
            <person name="Lutzoni F."/>
            <person name="Magnuson J."/>
            <person name="Mondo S."/>
            <person name="Nolan M."/>
            <person name="Ohm R."/>
            <person name="Pangilinan J."/>
            <person name="Park H.-J."/>
            <person name="Ramirez L."/>
            <person name="Alfaro M."/>
            <person name="Sun H."/>
            <person name="Tritt A."/>
            <person name="Yoshinaga Y."/>
            <person name="Zwiers L.-H."/>
            <person name="Turgeon B."/>
            <person name="Goodwin S."/>
            <person name="Spatafora J."/>
            <person name="Crous P."/>
            <person name="Grigoriev I."/>
        </authorList>
    </citation>
    <scope>NUCLEOTIDE SEQUENCE</scope>
    <source>
        <strain evidence="3">CBS 207.26</strain>
    </source>
</reference>
<dbReference type="PANTHER" id="PTHR12598">
    <property type="entry name" value="COPPER HOMEOSTASIS PROTEIN CUTC"/>
    <property type="match status" value="1"/>
</dbReference>
<organism evidence="3 4">
    <name type="scientific">Zopfia rhizophila CBS 207.26</name>
    <dbReference type="NCBI Taxonomy" id="1314779"/>
    <lineage>
        <taxon>Eukaryota</taxon>
        <taxon>Fungi</taxon>
        <taxon>Dikarya</taxon>
        <taxon>Ascomycota</taxon>
        <taxon>Pezizomycotina</taxon>
        <taxon>Dothideomycetes</taxon>
        <taxon>Dothideomycetes incertae sedis</taxon>
        <taxon>Zopfiaceae</taxon>
        <taxon>Zopfia</taxon>
    </lineage>
</organism>
<dbReference type="Proteomes" id="UP000800200">
    <property type="component" value="Unassembled WGS sequence"/>
</dbReference>
<comment type="similarity">
    <text evidence="1">Belongs to the CutC family.</text>
</comment>
<dbReference type="GO" id="GO:0005507">
    <property type="term" value="F:copper ion binding"/>
    <property type="evidence" value="ECO:0007669"/>
    <property type="project" value="TreeGrafter"/>
</dbReference>
<sequence>MLEIACFNTSSAVKAADSGADRIELCADYAWGGITPSLNSLHVIRKDIKIPINVMIRPRAGNFAYSTSELEQMKSDIQLFKPVANGFVFGILNEKNLVDEEKNRELVELAAPLPCTFHRAFDQVPDLLEATEQVIRCGFTSILTSGAAADAVSGAKAVVELHSKFGSKVTFILGGGVRSINIESLKRETSIEWYHSAAITKPGEDIDREEVQRLQTALKQVE</sequence>
<dbReference type="AlphaFoldDB" id="A0A6A6EVE2"/>
<dbReference type="SUPFAM" id="SSF110395">
    <property type="entry name" value="CutC-like"/>
    <property type="match status" value="1"/>
</dbReference>
<dbReference type="EMBL" id="ML994610">
    <property type="protein sequence ID" value="KAF2195251.1"/>
    <property type="molecule type" value="Genomic_DNA"/>
</dbReference>